<evidence type="ECO:0000256" key="6">
    <source>
        <dbReference type="RuleBase" id="RU368020"/>
    </source>
</evidence>
<dbReference type="InterPro" id="IPR001080">
    <property type="entry name" value="3Fe4S_ferredoxin"/>
</dbReference>
<proteinExistence type="predicted"/>
<accession>A0A9D1HC63</accession>
<dbReference type="AlphaFoldDB" id="A0A9D1HC63"/>
<evidence type="ECO:0000256" key="2">
    <source>
        <dbReference type="ARBA" id="ARBA00022723"/>
    </source>
</evidence>
<dbReference type="PANTHER" id="PTHR36923">
    <property type="entry name" value="FERREDOXIN"/>
    <property type="match status" value="1"/>
</dbReference>
<comment type="function">
    <text evidence="6">Ferredoxins are iron-sulfur proteins that transfer electrons in a wide variety of metabolic reactions.</text>
</comment>
<dbReference type="GO" id="GO:0009055">
    <property type="term" value="F:electron transfer activity"/>
    <property type="evidence" value="ECO:0007669"/>
    <property type="project" value="UniProtKB-UniRule"/>
</dbReference>
<keyword evidence="2 6" id="KW-0479">Metal-binding</keyword>
<dbReference type="Pfam" id="PF13370">
    <property type="entry name" value="Fer4_13"/>
    <property type="match status" value="1"/>
</dbReference>
<evidence type="ECO:0000256" key="5">
    <source>
        <dbReference type="ARBA" id="ARBA00023014"/>
    </source>
</evidence>
<dbReference type="GO" id="GO:0005506">
    <property type="term" value="F:iron ion binding"/>
    <property type="evidence" value="ECO:0007669"/>
    <property type="project" value="UniProtKB-UniRule"/>
</dbReference>
<dbReference type="Gene3D" id="3.30.70.20">
    <property type="match status" value="1"/>
</dbReference>
<keyword evidence="1 6" id="KW-0813">Transport</keyword>
<comment type="caution">
    <text evidence="8">The sequence shown here is derived from an EMBL/GenBank/DDBJ whole genome shotgun (WGS) entry which is preliminary data.</text>
</comment>
<dbReference type="Proteomes" id="UP000824159">
    <property type="component" value="Unassembled WGS sequence"/>
</dbReference>
<dbReference type="InterPro" id="IPR017896">
    <property type="entry name" value="4Fe4S_Fe-S-bd"/>
</dbReference>
<sequence>MKFFVNDSCIGCGVCEGMCPEVFKMNEEGVAEAIEEEITNEQFIDNGILAQEECPANAIESEK</sequence>
<dbReference type="InterPro" id="IPR051269">
    <property type="entry name" value="Fe-S_cluster_ET"/>
</dbReference>
<evidence type="ECO:0000256" key="4">
    <source>
        <dbReference type="ARBA" id="ARBA00023004"/>
    </source>
</evidence>
<organism evidence="8 9">
    <name type="scientific">Candidatus Allocopromorpha excrementavium</name>
    <dbReference type="NCBI Taxonomy" id="2840741"/>
    <lineage>
        <taxon>Bacteria</taxon>
        <taxon>Bacillati</taxon>
        <taxon>Bacillota</taxon>
        <taxon>Clostridia</taxon>
        <taxon>Eubacteriales</taxon>
        <taxon>Eubacteriaceae</taxon>
        <taxon>Eubacteriaceae incertae sedis</taxon>
        <taxon>Candidatus Allocopromorpha</taxon>
    </lineage>
</organism>
<dbReference type="PRINTS" id="PR00352">
    <property type="entry name" value="3FE4SFRDOXIN"/>
</dbReference>
<evidence type="ECO:0000256" key="3">
    <source>
        <dbReference type="ARBA" id="ARBA00022982"/>
    </source>
</evidence>
<keyword evidence="4 6" id="KW-0408">Iron</keyword>
<protein>
    <recommendedName>
        <fullName evidence="6">Ferredoxin</fullName>
    </recommendedName>
</protein>
<gene>
    <name evidence="8" type="ORF">IAD12_00330</name>
</gene>
<reference evidence="8" key="2">
    <citation type="journal article" date="2021" name="PeerJ">
        <title>Extensive microbial diversity within the chicken gut microbiome revealed by metagenomics and culture.</title>
        <authorList>
            <person name="Gilroy R."/>
            <person name="Ravi A."/>
            <person name="Getino M."/>
            <person name="Pursley I."/>
            <person name="Horton D.L."/>
            <person name="Alikhan N.F."/>
            <person name="Baker D."/>
            <person name="Gharbi K."/>
            <person name="Hall N."/>
            <person name="Watson M."/>
            <person name="Adriaenssens E.M."/>
            <person name="Foster-Nyarko E."/>
            <person name="Jarju S."/>
            <person name="Secka A."/>
            <person name="Antonio M."/>
            <person name="Oren A."/>
            <person name="Chaudhuri R.R."/>
            <person name="La Ragione R."/>
            <person name="Hildebrand F."/>
            <person name="Pallen M.J."/>
        </authorList>
    </citation>
    <scope>NUCLEOTIDE SEQUENCE</scope>
    <source>
        <strain evidence="8">CHK176-22527</strain>
    </source>
</reference>
<keyword evidence="3 6" id="KW-0249">Electron transport</keyword>
<dbReference type="GO" id="GO:0051536">
    <property type="term" value="F:iron-sulfur cluster binding"/>
    <property type="evidence" value="ECO:0007669"/>
    <property type="project" value="UniProtKB-KW"/>
</dbReference>
<name>A0A9D1HC63_9FIRM</name>
<dbReference type="EMBL" id="DVLX01000005">
    <property type="protein sequence ID" value="HIT98685.1"/>
    <property type="molecule type" value="Genomic_DNA"/>
</dbReference>
<keyword evidence="5 6" id="KW-0411">Iron-sulfur</keyword>
<dbReference type="PANTHER" id="PTHR36923:SF3">
    <property type="entry name" value="FERREDOXIN"/>
    <property type="match status" value="1"/>
</dbReference>
<evidence type="ECO:0000313" key="9">
    <source>
        <dbReference type="Proteomes" id="UP000824159"/>
    </source>
</evidence>
<dbReference type="PROSITE" id="PS51379">
    <property type="entry name" value="4FE4S_FER_2"/>
    <property type="match status" value="1"/>
</dbReference>
<dbReference type="InterPro" id="IPR017900">
    <property type="entry name" value="4Fe4S_Fe_S_CS"/>
</dbReference>
<evidence type="ECO:0000256" key="1">
    <source>
        <dbReference type="ARBA" id="ARBA00022448"/>
    </source>
</evidence>
<evidence type="ECO:0000259" key="7">
    <source>
        <dbReference type="PROSITE" id="PS51379"/>
    </source>
</evidence>
<feature type="domain" description="4Fe-4S ferredoxin-type" evidence="7">
    <location>
        <begin position="1"/>
        <end position="28"/>
    </location>
</feature>
<evidence type="ECO:0000313" key="8">
    <source>
        <dbReference type="EMBL" id="HIT98685.1"/>
    </source>
</evidence>
<dbReference type="PROSITE" id="PS00198">
    <property type="entry name" value="4FE4S_FER_1"/>
    <property type="match status" value="1"/>
</dbReference>
<reference evidence="8" key="1">
    <citation type="submission" date="2020-10" db="EMBL/GenBank/DDBJ databases">
        <authorList>
            <person name="Gilroy R."/>
        </authorList>
    </citation>
    <scope>NUCLEOTIDE SEQUENCE</scope>
    <source>
        <strain evidence="8">CHK176-22527</strain>
    </source>
</reference>
<dbReference type="SUPFAM" id="SSF54862">
    <property type="entry name" value="4Fe-4S ferredoxins"/>
    <property type="match status" value="1"/>
</dbReference>